<dbReference type="GO" id="GO:0005886">
    <property type="term" value="C:plasma membrane"/>
    <property type="evidence" value="ECO:0007669"/>
    <property type="project" value="TreeGrafter"/>
</dbReference>
<feature type="transmembrane region" description="Helical" evidence="5">
    <location>
        <begin position="319"/>
        <end position="340"/>
    </location>
</feature>
<evidence type="ECO:0000256" key="1">
    <source>
        <dbReference type="ARBA" id="ARBA00004141"/>
    </source>
</evidence>
<feature type="transmembrane region" description="Helical" evidence="5">
    <location>
        <begin position="267"/>
        <end position="287"/>
    </location>
</feature>
<dbReference type="PANTHER" id="PTHR23508">
    <property type="entry name" value="CARBOXYLIC ACID TRANSPORTER PROTEIN HOMOLOG"/>
    <property type="match status" value="1"/>
</dbReference>
<dbReference type="PANTHER" id="PTHR23508:SF10">
    <property type="entry name" value="CARBOXYLIC ACID TRANSPORTER PROTEIN HOMOLOG"/>
    <property type="match status" value="1"/>
</dbReference>
<keyword evidence="3 5" id="KW-1133">Transmembrane helix</keyword>
<dbReference type="OrthoDB" id="9774156at2"/>
<dbReference type="SUPFAM" id="SSF103473">
    <property type="entry name" value="MFS general substrate transporter"/>
    <property type="match status" value="1"/>
</dbReference>
<comment type="caution">
    <text evidence="7">The sequence shown here is derived from an EMBL/GenBank/DDBJ whole genome shotgun (WGS) entry which is preliminary data.</text>
</comment>
<organism evidence="7 8">
    <name type="scientific">Flavobacterium piscinae</name>
    <dbReference type="NCBI Taxonomy" id="2506424"/>
    <lineage>
        <taxon>Bacteria</taxon>
        <taxon>Pseudomonadati</taxon>
        <taxon>Bacteroidota</taxon>
        <taxon>Flavobacteriia</taxon>
        <taxon>Flavobacteriales</taxon>
        <taxon>Flavobacteriaceae</taxon>
        <taxon>Flavobacterium</taxon>
    </lineage>
</organism>
<gene>
    <name evidence="7" type="ORF">EQG68_13020</name>
</gene>
<feature type="domain" description="Major facilitator superfamily (MFS) profile" evidence="6">
    <location>
        <begin position="17"/>
        <end position="414"/>
    </location>
</feature>
<name>A0A4Q1KI03_9FLAO</name>
<evidence type="ECO:0000259" key="6">
    <source>
        <dbReference type="PROSITE" id="PS50850"/>
    </source>
</evidence>
<feature type="transmembrane region" description="Helical" evidence="5">
    <location>
        <begin position="294"/>
        <end position="313"/>
    </location>
</feature>
<evidence type="ECO:0000313" key="8">
    <source>
        <dbReference type="Proteomes" id="UP000289734"/>
    </source>
</evidence>
<dbReference type="InterPro" id="IPR011701">
    <property type="entry name" value="MFS"/>
</dbReference>
<dbReference type="EMBL" id="SBKQ01000014">
    <property type="protein sequence ID" value="RXR29401.1"/>
    <property type="molecule type" value="Genomic_DNA"/>
</dbReference>
<dbReference type="GO" id="GO:0046943">
    <property type="term" value="F:carboxylic acid transmembrane transporter activity"/>
    <property type="evidence" value="ECO:0007669"/>
    <property type="project" value="TreeGrafter"/>
</dbReference>
<feature type="transmembrane region" description="Helical" evidence="5">
    <location>
        <begin position="144"/>
        <end position="163"/>
    </location>
</feature>
<feature type="transmembrane region" description="Helical" evidence="5">
    <location>
        <begin position="227"/>
        <end position="247"/>
    </location>
</feature>
<dbReference type="InterPro" id="IPR020846">
    <property type="entry name" value="MFS_dom"/>
</dbReference>
<reference evidence="8" key="1">
    <citation type="submission" date="2019-01" db="EMBL/GenBank/DDBJ databases">
        <title>Cytophagaceae bacterium strain CAR-16.</title>
        <authorList>
            <person name="Chen W.-M."/>
        </authorList>
    </citation>
    <scope>NUCLEOTIDE SEQUENCE [LARGE SCALE GENOMIC DNA]</scope>
    <source>
        <strain evidence="8">ICH-30</strain>
    </source>
</reference>
<keyword evidence="8" id="KW-1185">Reference proteome</keyword>
<dbReference type="PROSITE" id="PS50850">
    <property type="entry name" value="MFS"/>
    <property type="match status" value="1"/>
</dbReference>
<dbReference type="AlphaFoldDB" id="A0A4Q1KI03"/>
<keyword evidence="2 5" id="KW-0812">Transmembrane</keyword>
<feature type="transmembrane region" description="Helical" evidence="5">
    <location>
        <begin position="57"/>
        <end position="75"/>
    </location>
</feature>
<feature type="transmembrane region" description="Helical" evidence="5">
    <location>
        <begin position="82"/>
        <end position="105"/>
    </location>
</feature>
<evidence type="ECO:0000256" key="3">
    <source>
        <dbReference type="ARBA" id="ARBA00022989"/>
    </source>
</evidence>
<dbReference type="InterPro" id="IPR036259">
    <property type="entry name" value="MFS_trans_sf"/>
</dbReference>
<feature type="transmembrane region" description="Helical" evidence="5">
    <location>
        <begin position="111"/>
        <end position="137"/>
    </location>
</feature>
<comment type="subcellular location">
    <subcellularLocation>
        <location evidence="1">Membrane</location>
        <topology evidence="1">Multi-pass membrane protein</topology>
    </subcellularLocation>
</comment>
<dbReference type="Pfam" id="PF07690">
    <property type="entry name" value="MFS_1"/>
    <property type="match status" value="1"/>
</dbReference>
<keyword evidence="4 5" id="KW-0472">Membrane</keyword>
<evidence type="ECO:0000256" key="5">
    <source>
        <dbReference type="SAM" id="Phobius"/>
    </source>
</evidence>
<feature type="transmembrane region" description="Helical" evidence="5">
    <location>
        <begin position="380"/>
        <end position="400"/>
    </location>
</feature>
<sequence>MTTFTRTEKLKHLLSLPVIVAALGYFVDIYDLLLFGIVRVPSLIELGMNVDQDGTTILNFQMTGLLVGGILWGVLGDKKGRLSVLFGSILVYSLANIACGFLPHFPIEDKVMLYAVLRFIAGVGLAGELGAGITLVAESLPKELRAIGTSIVAGFGLLGAVVAQLTVELAGSWTIAYFIGGAMGLALLLLRIGVVESGIYKDIQHQNQVSKGNFISFFTNKNRFIKYLRCIAIGLPTWFCIGILAVMANQFADVMGIDSIQPGKAIMWAYIGISAGDFASGFISHALHSRKKAILYMMLFTIIGVVLLLFSGQKSENMYYFYCRWLGLGTGYWAMFVTVAAEQFGTNIRSTATTTVPNMVRGLLPVMLIGFDFFKVDYGVIWSAAIVGTVVFGLGIYATLTIAETHNSDLDFID</sequence>
<evidence type="ECO:0000256" key="2">
    <source>
        <dbReference type="ARBA" id="ARBA00022692"/>
    </source>
</evidence>
<dbReference type="Proteomes" id="UP000289734">
    <property type="component" value="Unassembled WGS sequence"/>
</dbReference>
<protein>
    <submittedName>
        <fullName evidence="7">MFS transporter</fullName>
    </submittedName>
</protein>
<proteinExistence type="predicted"/>
<feature type="transmembrane region" description="Helical" evidence="5">
    <location>
        <begin position="175"/>
        <end position="194"/>
    </location>
</feature>
<evidence type="ECO:0000256" key="4">
    <source>
        <dbReference type="ARBA" id="ARBA00023136"/>
    </source>
</evidence>
<feature type="transmembrane region" description="Helical" evidence="5">
    <location>
        <begin position="12"/>
        <end position="37"/>
    </location>
</feature>
<dbReference type="Gene3D" id="1.20.1250.20">
    <property type="entry name" value="MFS general substrate transporter like domains"/>
    <property type="match status" value="2"/>
</dbReference>
<evidence type="ECO:0000313" key="7">
    <source>
        <dbReference type="EMBL" id="RXR29401.1"/>
    </source>
</evidence>
<dbReference type="RefSeq" id="WP_129465327.1">
    <property type="nucleotide sequence ID" value="NZ_SBKQ01000014.1"/>
</dbReference>
<accession>A0A4Q1KI03</accession>